<feature type="signal peptide" evidence="3">
    <location>
        <begin position="1"/>
        <end position="16"/>
    </location>
</feature>
<reference evidence="5 6" key="1">
    <citation type="submission" date="2024-01" db="EMBL/GenBank/DDBJ databases">
        <title>A draft genome for the cacao thread blight pathogen Marasmiellus scandens.</title>
        <authorList>
            <person name="Baruah I.K."/>
            <person name="Leung J."/>
            <person name="Bukari Y."/>
            <person name="Amoako-Attah I."/>
            <person name="Meinhardt L.W."/>
            <person name="Bailey B.A."/>
            <person name="Cohen S.P."/>
        </authorList>
    </citation>
    <scope>NUCLEOTIDE SEQUENCE [LARGE SCALE GENOMIC DNA]</scope>
    <source>
        <strain evidence="5 6">GH-19</strain>
    </source>
</reference>
<comment type="caution">
    <text evidence="5">The sequence shown here is derived from an EMBL/GenBank/DDBJ whole genome shotgun (WGS) entry which is preliminary data.</text>
</comment>
<evidence type="ECO:0000256" key="1">
    <source>
        <dbReference type="ARBA" id="ARBA00022729"/>
    </source>
</evidence>
<accession>A0ABR1K0X5</accession>
<evidence type="ECO:0000313" key="6">
    <source>
        <dbReference type="Proteomes" id="UP001498398"/>
    </source>
</evidence>
<feature type="chain" id="PRO_5045318785" description="Yeast cell wall synthesis Kre9/Knh1-like N-terminal domain-containing protein" evidence="3">
    <location>
        <begin position="17"/>
        <end position="238"/>
    </location>
</feature>
<name>A0ABR1K0X5_9AGAR</name>
<dbReference type="PANTHER" id="PTHR40633">
    <property type="entry name" value="MATRIX PROTEIN, PUTATIVE (AFU_ORTHOLOGUE AFUA_8G05410)-RELATED"/>
    <property type="match status" value="1"/>
</dbReference>
<dbReference type="InterPro" id="IPR052982">
    <property type="entry name" value="SRP1/TIP1-like"/>
</dbReference>
<dbReference type="Pfam" id="PF10342">
    <property type="entry name" value="Kre9_KNH"/>
    <property type="match status" value="1"/>
</dbReference>
<feature type="compositionally biased region" description="Polar residues" evidence="2">
    <location>
        <begin position="114"/>
        <end position="123"/>
    </location>
</feature>
<evidence type="ECO:0000256" key="3">
    <source>
        <dbReference type="SAM" id="SignalP"/>
    </source>
</evidence>
<feature type="region of interest" description="Disordered" evidence="2">
    <location>
        <begin position="112"/>
        <end position="207"/>
    </location>
</feature>
<feature type="compositionally biased region" description="Low complexity" evidence="2">
    <location>
        <begin position="148"/>
        <end position="169"/>
    </location>
</feature>
<dbReference type="EMBL" id="JBANRG010000002">
    <property type="protein sequence ID" value="KAK7470589.1"/>
    <property type="molecule type" value="Genomic_DNA"/>
</dbReference>
<feature type="domain" description="Yeast cell wall synthesis Kre9/Knh1-like N-terminal" evidence="4">
    <location>
        <begin position="24"/>
        <end position="118"/>
    </location>
</feature>
<evidence type="ECO:0000256" key="2">
    <source>
        <dbReference type="SAM" id="MobiDB-lite"/>
    </source>
</evidence>
<sequence>MSTFLALLTLIPLVAGGTFTPTAPGPGDRFKARENCTISWTPSTDGSWKNVSITLMSGSNNNMTLVIPVTEGLDGSNPSLSPFNWPCPEVDPYSAIYFYQFTDHDDPTKPAWTTRFTITSPSGASEPPEHSSQPNGDAIPWGTGSLRNGGNNTTQTQMNATQTQSTSQDSRTETSSRFDKQRKTVSIERQATPTVFLPNSPTNSSLSNPKNDVLELHGPSRVTLFFVVASIYICIIAL</sequence>
<evidence type="ECO:0000259" key="4">
    <source>
        <dbReference type="Pfam" id="PF10342"/>
    </source>
</evidence>
<evidence type="ECO:0000313" key="5">
    <source>
        <dbReference type="EMBL" id="KAK7470589.1"/>
    </source>
</evidence>
<gene>
    <name evidence="5" type="ORF">VKT23_002013</name>
</gene>
<dbReference type="Proteomes" id="UP001498398">
    <property type="component" value="Unassembled WGS sequence"/>
</dbReference>
<organism evidence="5 6">
    <name type="scientific">Marasmiellus scandens</name>
    <dbReference type="NCBI Taxonomy" id="2682957"/>
    <lineage>
        <taxon>Eukaryota</taxon>
        <taxon>Fungi</taxon>
        <taxon>Dikarya</taxon>
        <taxon>Basidiomycota</taxon>
        <taxon>Agaricomycotina</taxon>
        <taxon>Agaricomycetes</taxon>
        <taxon>Agaricomycetidae</taxon>
        <taxon>Agaricales</taxon>
        <taxon>Marasmiineae</taxon>
        <taxon>Omphalotaceae</taxon>
        <taxon>Marasmiellus</taxon>
    </lineage>
</organism>
<proteinExistence type="predicted"/>
<protein>
    <recommendedName>
        <fullName evidence="4">Yeast cell wall synthesis Kre9/Knh1-like N-terminal domain-containing protein</fullName>
    </recommendedName>
</protein>
<feature type="compositionally biased region" description="Low complexity" evidence="2">
    <location>
        <begin position="198"/>
        <end position="207"/>
    </location>
</feature>
<keyword evidence="1 3" id="KW-0732">Signal</keyword>
<dbReference type="InterPro" id="IPR018466">
    <property type="entry name" value="Kre9/Knh1-like_N"/>
</dbReference>
<feature type="compositionally biased region" description="Basic and acidic residues" evidence="2">
    <location>
        <begin position="170"/>
        <end position="186"/>
    </location>
</feature>
<keyword evidence="6" id="KW-1185">Reference proteome</keyword>
<dbReference type="PANTHER" id="PTHR40633:SF1">
    <property type="entry name" value="GPI ANCHORED SERINE-THREONINE RICH PROTEIN (AFU_ORTHOLOGUE AFUA_1G03630)"/>
    <property type="match status" value="1"/>
</dbReference>